<dbReference type="InterPro" id="IPR010319">
    <property type="entry name" value="Transglutaminase-like_Cys_pept"/>
</dbReference>
<protein>
    <submittedName>
        <fullName evidence="2">Transglutaminase-like cysteine peptidase</fullName>
    </submittedName>
</protein>
<keyword evidence="3" id="KW-1185">Reference proteome</keyword>
<feature type="chain" id="PRO_5032568009" evidence="1">
    <location>
        <begin position="32"/>
        <end position="328"/>
    </location>
</feature>
<dbReference type="PANTHER" id="PTHR39327">
    <property type="match status" value="1"/>
</dbReference>
<evidence type="ECO:0000313" key="2">
    <source>
        <dbReference type="EMBL" id="QPC98459.1"/>
    </source>
</evidence>
<dbReference type="InterPro" id="IPR038765">
    <property type="entry name" value="Papain-like_cys_pep_sf"/>
</dbReference>
<sequence>MVRPEHFRNALRNVAAASVLAAGGVALPAQAQGAAPLLMPAMTAALANVACPVSGTPVIPTQDFAAAGNLTASKASAILGGGTSELERIRAEQTSFESLGSLMPQAGPTTETVSVPVLQPLAPASAAFAKVVPCSSDFGGGTSGLVSLKRIAPAAGLGRDDFLSSRKVALGRTSFDSAWARVSREKARLSQVPADLVSGSGGIEQRLEAVNRWVNHRITYTDDRKLFGKADFWAGPRKTLQLGKGDCEDYALLKMHLLAAAGVRREDMFLTIARDLVRRADHAVLIIRTDDGYRMLDNATDQVLDATLANDYQPVLSFNDRRTWLHGS</sequence>
<dbReference type="Proteomes" id="UP000594459">
    <property type="component" value="Chromosome"/>
</dbReference>
<evidence type="ECO:0000313" key="3">
    <source>
        <dbReference type="Proteomes" id="UP000594459"/>
    </source>
</evidence>
<proteinExistence type="predicted"/>
<feature type="signal peptide" evidence="1">
    <location>
        <begin position="1"/>
        <end position="31"/>
    </location>
</feature>
<organism evidence="2 3">
    <name type="scientific">Qipengyuania soli</name>
    <dbReference type="NCBI Taxonomy" id="2782568"/>
    <lineage>
        <taxon>Bacteria</taxon>
        <taxon>Pseudomonadati</taxon>
        <taxon>Pseudomonadota</taxon>
        <taxon>Alphaproteobacteria</taxon>
        <taxon>Sphingomonadales</taxon>
        <taxon>Erythrobacteraceae</taxon>
        <taxon>Qipengyuania</taxon>
    </lineage>
</organism>
<name>A0A7S8F3B1_9SPHN</name>
<dbReference type="KEGG" id="qso:IRL76_11480"/>
<dbReference type="Gene3D" id="3.10.620.30">
    <property type="match status" value="1"/>
</dbReference>
<reference evidence="2 3" key="1">
    <citation type="submission" date="2020-11" db="EMBL/GenBank/DDBJ databases">
        <title>The genome sequence of Erythrobacter sp. 6D36.</title>
        <authorList>
            <person name="Liu Y."/>
        </authorList>
    </citation>
    <scope>NUCLEOTIDE SEQUENCE [LARGE SCALE GENOMIC DNA]</scope>
    <source>
        <strain evidence="2 3">6D36</strain>
    </source>
</reference>
<dbReference type="SUPFAM" id="SSF54001">
    <property type="entry name" value="Cysteine proteinases"/>
    <property type="match status" value="1"/>
</dbReference>
<dbReference type="PANTHER" id="PTHR39327:SF1">
    <property type="entry name" value="BLR5470 PROTEIN"/>
    <property type="match status" value="1"/>
</dbReference>
<dbReference type="AlphaFoldDB" id="A0A7S8F3B1"/>
<keyword evidence="1" id="KW-0732">Signal</keyword>
<dbReference type="Pfam" id="PF06035">
    <property type="entry name" value="Peptidase_C93"/>
    <property type="match status" value="1"/>
</dbReference>
<dbReference type="RefSeq" id="WP_200981467.1">
    <property type="nucleotide sequence ID" value="NZ_CP064654.1"/>
</dbReference>
<accession>A0A7S8F3B1</accession>
<gene>
    <name evidence="2" type="ORF">IRL76_11480</name>
</gene>
<dbReference type="EMBL" id="CP064654">
    <property type="protein sequence ID" value="QPC98459.1"/>
    <property type="molecule type" value="Genomic_DNA"/>
</dbReference>
<evidence type="ECO:0000256" key="1">
    <source>
        <dbReference type="SAM" id="SignalP"/>
    </source>
</evidence>